<organism evidence="1 2">
    <name type="scientific">Choristoneura fumiferana</name>
    <name type="common">Spruce budworm moth</name>
    <name type="synonym">Archips fumiferana</name>
    <dbReference type="NCBI Taxonomy" id="7141"/>
    <lineage>
        <taxon>Eukaryota</taxon>
        <taxon>Metazoa</taxon>
        <taxon>Ecdysozoa</taxon>
        <taxon>Arthropoda</taxon>
        <taxon>Hexapoda</taxon>
        <taxon>Insecta</taxon>
        <taxon>Pterygota</taxon>
        <taxon>Neoptera</taxon>
        <taxon>Endopterygota</taxon>
        <taxon>Lepidoptera</taxon>
        <taxon>Glossata</taxon>
        <taxon>Ditrysia</taxon>
        <taxon>Tortricoidea</taxon>
        <taxon>Tortricidae</taxon>
        <taxon>Tortricinae</taxon>
        <taxon>Choristoneura</taxon>
    </lineage>
</organism>
<comment type="caution">
    <text evidence="1">The sequence shown here is derived from an EMBL/GenBank/DDBJ whole genome shotgun (WGS) entry which is preliminary data.</text>
</comment>
<dbReference type="Proteomes" id="UP001064048">
    <property type="component" value="Chromosome 22"/>
</dbReference>
<evidence type="ECO:0000313" key="2">
    <source>
        <dbReference type="Proteomes" id="UP001064048"/>
    </source>
</evidence>
<reference evidence="1 2" key="1">
    <citation type="journal article" date="2022" name="Genome Biol. Evol.">
        <title>The Spruce Budworm Genome: Reconstructing the Evolutionary History of Antifreeze Proteins.</title>
        <authorList>
            <person name="Beliveau C."/>
            <person name="Gagne P."/>
            <person name="Picq S."/>
            <person name="Vernygora O."/>
            <person name="Keeling C.I."/>
            <person name="Pinkney K."/>
            <person name="Doucet D."/>
            <person name="Wen F."/>
            <person name="Johnston J.S."/>
            <person name="Maaroufi H."/>
            <person name="Boyle B."/>
            <person name="Laroche J."/>
            <person name="Dewar K."/>
            <person name="Juretic N."/>
            <person name="Blackburn G."/>
            <person name="Nisole A."/>
            <person name="Brunet B."/>
            <person name="Brandao M."/>
            <person name="Lumley L."/>
            <person name="Duan J."/>
            <person name="Quan G."/>
            <person name="Lucarotti C.J."/>
            <person name="Roe A.D."/>
            <person name="Sperling F.A.H."/>
            <person name="Levesque R.C."/>
            <person name="Cusson M."/>
        </authorList>
    </citation>
    <scope>NUCLEOTIDE SEQUENCE [LARGE SCALE GENOMIC DNA]</scope>
    <source>
        <strain evidence="1">Glfc:IPQL:Cfum</strain>
    </source>
</reference>
<gene>
    <name evidence="1" type="ORF">MSG28_012762</name>
</gene>
<evidence type="ECO:0000313" key="1">
    <source>
        <dbReference type="EMBL" id="KAI8423731.1"/>
    </source>
</evidence>
<name>A0ACC0JHV6_CHOFU</name>
<accession>A0ACC0JHV6</accession>
<sequence length="426" mass="47348">MSCMSLDIMQSGSPNRSSNVSINRSGEVALISRAETASFAGPRRHFLSLQRFSLWLKWHTSVDSSYAFLKASHSSGSPENSEYNINGVRRFSNGVRGPGDELSVGLQQDGATTWLRSRDRGGCGKHKTDRRIARIQTLSSDSPRASDGTANNISVSVPISDIGPDNVKERAVSPLIIETRKRSDKVQYSKLNQMCPTAGQRPPPMSSTLPFLGRSLTSCEERRPDRPAIDAWVCHAAEVHFVFLQVNSLRMGRSSKRKEDVNDTMATKARDAENDVLYVTTHSLTNYHFYISRIAMLLVKKGPDVPQTGTYTRSQFLQVNSLRMGRSSKRKEDVNDTMATKARDAENDVLYVTTHSLTNYHFYISRIAMLLVKKGPDGITLDSKLQWGPHVTAIAGRLSSAAFAVWKIRQLTDVATARLITLTNDH</sequence>
<keyword evidence="2" id="KW-1185">Reference proteome</keyword>
<dbReference type="EMBL" id="CM046122">
    <property type="protein sequence ID" value="KAI8423731.1"/>
    <property type="molecule type" value="Genomic_DNA"/>
</dbReference>
<protein>
    <submittedName>
        <fullName evidence="1">Uncharacterized protein</fullName>
    </submittedName>
</protein>
<proteinExistence type="predicted"/>